<evidence type="ECO:0000256" key="1">
    <source>
        <dbReference type="SAM" id="SignalP"/>
    </source>
</evidence>
<feature type="signal peptide" evidence="1">
    <location>
        <begin position="1"/>
        <end position="27"/>
    </location>
</feature>
<protein>
    <submittedName>
        <fullName evidence="2">Uncharacterized protein</fullName>
    </submittedName>
</protein>
<dbReference type="Proteomes" id="UP001526143">
    <property type="component" value="Unassembled WGS sequence"/>
</dbReference>
<keyword evidence="1" id="KW-0732">Signal</keyword>
<dbReference type="RefSeq" id="WP_263744108.1">
    <property type="nucleotide sequence ID" value="NZ_JAOWRF010000048.1"/>
</dbReference>
<sequence>MKNKVLAILAASAAALGSAIFAAPAHAVEQNVDVNVTIQPTIYLRTFKTINLQISQGDLGAIDKDYDPSNTTDGSAILSRIAPANLARGTQTEVTKNVKELFAVWSNSGKAVTVTVKPVPNDTTTGGTVLTNPVATTRRVTLKTATATGGFNGTPDEELNPLVGGADLVFDVSRAVAGSYSGGQIKVEALATP</sequence>
<evidence type="ECO:0000313" key="3">
    <source>
        <dbReference type="Proteomes" id="UP001526143"/>
    </source>
</evidence>
<feature type="chain" id="PRO_5045409242" evidence="1">
    <location>
        <begin position="28"/>
        <end position="193"/>
    </location>
</feature>
<proteinExistence type="predicted"/>
<gene>
    <name evidence="2" type="ORF">OGM63_03455</name>
</gene>
<organism evidence="2 3">
    <name type="scientific">Plectonema radiosum NIES-515</name>
    <dbReference type="NCBI Taxonomy" id="2986073"/>
    <lineage>
        <taxon>Bacteria</taxon>
        <taxon>Bacillati</taxon>
        <taxon>Cyanobacteriota</taxon>
        <taxon>Cyanophyceae</taxon>
        <taxon>Oscillatoriophycideae</taxon>
        <taxon>Oscillatoriales</taxon>
        <taxon>Microcoleaceae</taxon>
        <taxon>Plectonema</taxon>
    </lineage>
</organism>
<name>A0ABT3ATZ7_9CYAN</name>
<comment type="caution">
    <text evidence="2">The sequence shown here is derived from an EMBL/GenBank/DDBJ whole genome shotgun (WGS) entry which is preliminary data.</text>
</comment>
<accession>A0ABT3ATZ7</accession>
<dbReference type="EMBL" id="JAOWRF010000048">
    <property type="protein sequence ID" value="MCV3212596.1"/>
    <property type="molecule type" value="Genomic_DNA"/>
</dbReference>
<evidence type="ECO:0000313" key="2">
    <source>
        <dbReference type="EMBL" id="MCV3212596.1"/>
    </source>
</evidence>
<keyword evidence="3" id="KW-1185">Reference proteome</keyword>
<reference evidence="2 3" key="1">
    <citation type="submission" date="2022-10" db="EMBL/GenBank/DDBJ databases">
        <title>Identification of biosynthetic pathway for the production of the potent trypsin inhibitor radiosumin.</title>
        <authorList>
            <person name="Fewer D.P."/>
            <person name="Delbaje E."/>
            <person name="Ouyang X."/>
            <person name="Agostino P.D."/>
            <person name="Wahlsten M."/>
            <person name="Jokela J."/>
            <person name="Permi P."/>
            <person name="Haapaniemi E."/>
            <person name="Koistinen H."/>
        </authorList>
    </citation>
    <scope>NUCLEOTIDE SEQUENCE [LARGE SCALE GENOMIC DNA]</scope>
    <source>
        <strain evidence="2 3">NIES-515</strain>
    </source>
</reference>